<dbReference type="PANTHER" id="PTHR45772:SF10">
    <property type="entry name" value="LIPOPOLYSACCHARIDE EXPORT SYSTEM ATP-BINDING PROTEIN LPTB"/>
    <property type="match status" value="1"/>
</dbReference>
<evidence type="ECO:0000313" key="6">
    <source>
        <dbReference type="Proteomes" id="UP001524944"/>
    </source>
</evidence>
<keyword evidence="2" id="KW-0547">Nucleotide-binding</keyword>
<sequence>MLELKNIALTVDGEKEKLDILKNVTFTLDENKIYVITGPNGGGKSSIAKIIMGIYLPTAGEIFFEGQDITHLDITQRAKMGIGYAFQNPPRFKGITVRELLNLASGGKTDLNVCDLLMDVGLCAQDYLEREVNASLSGGELKRIEIATILARNLKLAVFDEPEAGIDLWSFQRLAETFGKIHEKYQTTIVIISHQERILKLADEVILIANGEVSEITTKEKVLADIVRRDADCLCSQTCEKGVAIDAQCSR</sequence>
<dbReference type="InterPro" id="IPR003593">
    <property type="entry name" value="AAA+_ATPase"/>
</dbReference>
<gene>
    <name evidence="5" type="ORF">NVS47_08045</name>
</gene>
<evidence type="ECO:0000256" key="1">
    <source>
        <dbReference type="ARBA" id="ARBA00022448"/>
    </source>
</evidence>
<dbReference type="EMBL" id="JANPWE010000003">
    <property type="protein sequence ID" value="MCR6545468.1"/>
    <property type="molecule type" value="Genomic_DNA"/>
</dbReference>
<dbReference type="InterPro" id="IPR027417">
    <property type="entry name" value="P-loop_NTPase"/>
</dbReference>
<dbReference type="PROSITE" id="PS00211">
    <property type="entry name" value="ABC_TRANSPORTER_1"/>
    <property type="match status" value="1"/>
</dbReference>
<comment type="caution">
    <text evidence="5">The sequence shown here is derived from an EMBL/GenBank/DDBJ whole genome shotgun (WGS) entry which is preliminary data.</text>
</comment>
<keyword evidence="3 5" id="KW-0067">ATP-binding</keyword>
<dbReference type="Pfam" id="PF00005">
    <property type="entry name" value="ABC_tran"/>
    <property type="match status" value="1"/>
</dbReference>
<dbReference type="InterPro" id="IPR017871">
    <property type="entry name" value="ABC_transporter-like_CS"/>
</dbReference>
<evidence type="ECO:0000313" key="5">
    <source>
        <dbReference type="EMBL" id="MCR6545468.1"/>
    </source>
</evidence>
<dbReference type="Gene3D" id="3.40.50.300">
    <property type="entry name" value="P-loop containing nucleotide triphosphate hydrolases"/>
    <property type="match status" value="1"/>
</dbReference>
<dbReference type="Proteomes" id="UP001524944">
    <property type="component" value="Unassembled WGS sequence"/>
</dbReference>
<dbReference type="SUPFAM" id="SSF52540">
    <property type="entry name" value="P-loop containing nucleoside triphosphate hydrolases"/>
    <property type="match status" value="1"/>
</dbReference>
<feature type="domain" description="ABC transporter" evidence="4">
    <location>
        <begin position="2"/>
        <end position="235"/>
    </location>
</feature>
<name>A0ABT1Y4I4_9FIRM</name>
<dbReference type="PROSITE" id="PS50893">
    <property type="entry name" value="ABC_TRANSPORTER_2"/>
    <property type="match status" value="1"/>
</dbReference>
<evidence type="ECO:0000256" key="3">
    <source>
        <dbReference type="ARBA" id="ARBA00022840"/>
    </source>
</evidence>
<keyword evidence="1" id="KW-0813">Transport</keyword>
<dbReference type="InterPro" id="IPR051120">
    <property type="entry name" value="ABC_AA/LPS_Transport"/>
</dbReference>
<dbReference type="InterPro" id="IPR003439">
    <property type="entry name" value="ABC_transporter-like_ATP-bd"/>
</dbReference>
<accession>A0ABT1Y4I4</accession>
<proteinExistence type="predicted"/>
<dbReference type="RefSeq" id="WP_089609255.1">
    <property type="nucleotide sequence ID" value="NZ_CP022121.1"/>
</dbReference>
<evidence type="ECO:0000256" key="2">
    <source>
        <dbReference type="ARBA" id="ARBA00022741"/>
    </source>
</evidence>
<evidence type="ECO:0000259" key="4">
    <source>
        <dbReference type="PROSITE" id="PS50893"/>
    </source>
</evidence>
<dbReference type="PANTHER" id="PTHR45772">
    <property type="entry name" value="CONSERVED COMPONENT OF ABC TRANSPORTER FOR NATURAL AMINO ACIDS-RELATED"/>
    <property type="match status" value="1"/>
</dbReference>
<dbReference type="SMART" id="SM00382">
    <property type="entry name" value="AAA"/>
    <property type="match status" value="1"/>
</dbReference>
<keyword evidence="6" id="KW-1185">Reference proteome</keyword>
<dbReference type="GO" id="GO:0005524">
    <property type="term" value="F:ATP binding"/>
    <property type="evidence" value="ECO:0007669"/>
    <property type="project" value="UniProtKB-KW"/>
</dbReference>
<reference evidence="5 6" key="1">
    <citation type="submission" date="2022-08" db="EMBL/GenBank/DDBJ databases">
        <title>Proteogenomics of the novel Dehalobacterium formicoaceticum strain EZ94 highlights a key role of methyltransferases during anaerobic dichloromethane degradation.</title>
        <authorList>
            <person name="Wasmund K."/>
        </authorList>
    </citation>
    <scope>NUCLEOTIDE SEQUENCE [LARGE SCALE GENOMIC DNA]</scope>
    <source>
        <strain evidence="5 6">EZ94</strain>
    </source>
</reference>
<protein>
    <submittedName>
        <fullName evidence="5">ATP-binding cassette domain-containing protein</fullName>
    </submittedName>
</protein>
<organism evidence="5 6">
    <name type="scientific">Dehalobacterium formicoaceticum</name>
    <dbReference type="NCBI Taxonomy" id="51515"/>
    <lineage>
        <taxon>Bacteria</taxon>
        <taxon>Bacillati</taxon>
        <taxon>Bacillota</taxon>
        <taxon>Clostridia</taxon>
        <taxon>Eubacteriales</taxon>
        <taxon>Peptococcaceae</taxon>
        <taxon>Dehalobacterium</taxon>
    </lineage>
</organism>